<protein>
    <submittedName>
        <fullName evidence="1">Uncharacterized protein</fullName>
    </submittedName>
</protein>
<reference evidence="1" key="2">
    <citation type="submission" date="2013-11" db="EMBL/GenBank/DDBJ databases">
        <title>The Genome Sequence of Phytophthora parasitica CJ02B3.</title>
        <authorList>
            <consortium name="The Broad Institute Genomics Platform"/>
            <person name="Russ C."/>
            <person name="Tyler B."/>
            <person name="Panabieres F."/>
            <person name="Shan W."/>
            <person name="Tripathy S."/>
            <person name="Grunwald N."/>
            <person name="Machado M."/>
            <person name="Johnson C.S."/>
            <person name="Arredondo F."/>
            <person name="Hong C."/>
            <person name="Coffey M."/>
            <person name="Young S.K."/>
            <person name="Zeng Q."/>
            <person name="Gargeya S."/>
            <person name="Fitzgerald M."/>
            <person name="Abouelleil A."/>
            <person name="Alvarado L."/>
            <person name="Chapman S.B."/>
            <person name="Gainer-Dewar J."/>
            <person name="Goldberg J."/>
            <person name="Griggs A."/>
            <person name="Gujja S."/>
            <person name="Hansen M."/>
            <person name="Howarth C."/>
            <person name="Imamovic A."/>
            <person name="Ireland A."/>
            <person name="Larimer J."/>
            <person name="McCowan C."/>
            <person name="Murphy C."/>
            <person name="Pearson M."/>
            <person name="Poon T.W."/>
            <person name="Priest M."/>
            <person name="Roberts A."/>
            <person name="Saif S."/>
            <person name="Shea T."/>
            <person name="Sykes S."/>
            <person name="Wortman J."/>
            <person name="Nusbaum C."/>
            <person name="Birren B."/>
        </authorList>
    </citation>
    <scope>NUCLEOTIDE SEQUENCE [LARGE SCALE GENOMIC DNA]</scope>
    <source>
        <strain evidence="1">CJ02B3</strain>
    </source>
</reference>
<evidence type="ECO:0000313" key="2">
    <source>
        <dbReference type="EMBL" id="ETM02321.1"/>
    </source>
</evidence>
<dbReference type="Proteomes" id="UP000053236">
    <property type="component" value="Unassembled WGS sequence"/>
</dbReference>
<proteinExistence type="predicted"/>
<feature type="non-terminal residue" evidence="1">
    <location>
        <position position="1"/>
    </location>
</feature>
<name>W2HMT8_PHYNI</name>
<organism evidence="1">
    <name type="scientific">Phytophthora nicotianae</name>
    <name type="common">Potato buckeye rot agent</name>
    <name type="synonym">Phytophthora parasitica</name>
    <dbReference type="NCBI Taxonomy" id="4792"/>
    <lineage>
        <taxon>Eukaryota</taxon>
        <taxon>Sar</taxon>
        <taxon>Stramenopiles</taxon>
        <taxon>Oomycota</taxon>
        <taxon>Peronosporomycetes</taxon>
        <taxon>Peronosporales</taxon>
        <taxon>Peronosporaceae</taxon>
        <taxon>Phytophthora</taxon>
    </lineage>
</organism>
<sequence length="33" mass="3981">QPTAKRQRRIDEIYAGISEDDETKFLERLILEF</sequence>
<dbReference type="AlphaFoldDB" id="W2HMT8"/>
<dbReference type="EMBL" id="KI684175">
    <property type="protein sequence ID" value="ETK95890.1"/>
    <property type="molecule type" value="Genomic_DNA"/>
</dbReference>
<dbReference type="Proteomes" id="UP000054423">
    <property type="component" value="Unassembled WGS sequence"/>
</dbReference>
<reference evidence="2" key="1">
    <citation type="submission" date="2013-11" db="EMBL/GenBank/DDBJ databases">
        <title>The Genome Sequence of Phytophthora parasitica CHvinca01.</title>
        <authorList>
            <consortium name="The Broad Institute Genomics Platform"/>
            <person name="Russ C."/>
            <person name="Tyler B."/>
            <person name="Panabieres F."/>
            <person name="Shan W."/>
            <person name="Tripathy S."/>
            <person name="Grunwald N."/>
            <person name="Machado M."/>
            <person name="Johnson C.S."/>
            <person name="Arredondo F."/>
            <person name="Hong C."/>
            <person name="Coffey M."/>
            <person name="Young S.K."/>
            <person name="Zeng Q."/>
            <person name="Gargeya S."/>
            <person name="Fitzgerald M."/>
            <person name="Abouelleil A."/>
            <person name="Alvarado L."/>
            <person name="Chapman S.B."/>
            <person name="Gainer-Dewar J."/>
            <person name="Goldberg J."/>
            <person name="Griggs A."/>
            <person name="Gujja S."/>
            <person name="Hansen M."/>
            <person name="Howarth C."/>
            <person name="Imamovic A."/>
            <person name="Ireland A."/>
            <person name="Larimer J."/>
            <person name="McCowan C."/>
            <person name="Murphy C."/>
            <person name="Pearson M."/>
            <person name="Poon T.W."/>
            <person name="Priest M."/>
            <person name="Roberts A."/>
            <person name="Saif S."/>
            <person name="Shea T."/>
            <person name="Sykes S."/>
            <person name="Wortman J."/>
            <person name="Nusbaum C."/>
            <person name="Birren B."/>
        </authorList>
    </citation>
    <scope>NUCLEOTIDE SEQUENCE [LARGE SCALE GENOMIC DNA]</scope>
    <source>
        <strain evidence="2">CHvinca01</strain>
    </source>
</reference>
<accession>W2HMT8</accession>
<gene>
    <name evidence="1" type="ORF">L915_01238</name>
    <name evidence="2" type="ORF">L917_01197</name>
</gene>
<evidence type="ECO:0000313" key="1">
    <source>
        <dbReference type="EMBL" id="ETK95890.1"/>
    </source>
</evidence>
<dbReference type="EMBL" id="KI677435">
    <property type="protein sequence ID" value="ETM02321.1"/>
    <property type="molecule type" value="Genomic_DNA"/>
</dbReference>